<evidence type="ECO:0000256" key="1">
    <source>
        <dbReference type="ARBA" id="ARBA00004651"/>
    </source>
</evidence>
<keyword evidence="4 7" id="KW-0812">Transmembrane</keyword>
<dbReference type="EMBL" id="CP044016">
    <property type="protein sequence ID" value="QES89556.1"/>
    <property type="molecule type" value="Genomic_DNA"/>
</dbReference>
<keyword evidence="3" id="KW-1003">Cell membrane</keyword>
<feature type="transmembrane region" description="Helical" evidence="7">
    <location>
        <begin position="21"/>
        <end position="44"/>
    </location>
</feature>
<evidence type="ECO:0000259" key="9">
    <source>
        <dbReference type="Pfam" id="PF12704"/>
    </source>
</evidence>
<dbReference type="Pfam" id="PF02687">
    <property type="entry name" value="FtsX"/>
    <property type="match status" value="1"/>
</dbReference>
<keyword evidence="6 7" id="KW-0472">Membrane</keyword>
<sequence length="405" mass="45133">MQLLFAWRYFKSKKTTNVINIISWISMIAIAVGTASLIIILSVFNGFEGLVKSLYGDFYADLRVEPVKGKLIKFDSFQIHQLNNIGNIADYSLMLEEKAVLKNGDYQNIVFLKGVDDHYANVVNIKHHIVEGSYLLGSTDAPDIILGYGIQNALQSSFKSPVPLTIYMPNAEAENFSDVQSAMVSFEMGQTGAFRVQEEFDNKYAFTNIGFVKYMLNISDSEYSALEIKVKNAAQLDKTQGDLQRLFGNRYAVKTRFQQNTGLFTIMQMEKWIIYAILSIILLIAAFNMIGALTMLVLEKKKDIAILKALGADKRLIQNIFLKEGILLGVVGGVIGMLLALTICLLQQKFHFVKLGGTSFLIDYYPIVLSVGDFILVGATVLFVAVLASWIPAKKASEQDFSLKS</sequence>
<evidence type="ECO:0000256" key="6">
    <source>
        <dbReference type="ARBA" id="ARBA00023136"/>
    </source>
</evidence>
<protein>
    <submittedName>
        <fullName evidence="10">ABC transporter permease</fullName>
    </submittedName>
</protein>
<proteinExistence type="inferred from homology"/>
<feature type="domain" description="MacB-like periplasmic core" evidence="9">
    <location>
        <begin position="23"/>
        <end position="245"/>
    </location>
</feature>
<dbReference type="AlphaFoldDB" id="A0A5P2G176"/>
<feature type="domain" description="ABC3 transporter permease C-terminal" evidence="8">
    <location>
        <begin position="276"/>
        <end position="398"/>
    </location>
</feature>
<dbReference type="InterPro" id="IPR003838">
    <property type="entry name" value="ABC3_permease_C"/>
</dbReference>
<feature type="transmembrane region" description="Helical" evidence="7">
    <location>
        <begin position="368"/>
        <end position="391"/>
    </location>
</feature>
<dbReference type="GO" id="GO:0044874">
    <property type="term" value="P:lipoprotein localization to outer membrane"/>
    <property type="evidence" value="ECO:0007669"/>
    <property type="project" value="TreeGrafter"/>
</dbReference>
<evidence type="ECO:0000256" key="3">
    <source>
        <dbReference type="ARBA" id="ARBA00022475"/>
    </source>
</evidence>
<comment type="similarity">
    <text evidence="2">Belongs to the ABC-4 integral membrane protein family. LolC/E subfamily.</text>
</comment>
<reference evidence="10 11" key="1">
    <citation type="submission" date="2019-09" db="EMBL/GenBank/DDBJ databases">
        <title>Complete genome sequence of Arachidicoccus sp. B3-10 isolated from apple orchard soil.</title>
        <authorList>
            <person name="Kim H.S."/>
            <person name="Han K.-I."/>
            <person name="Suh M.K."/>
            <person name="Lee K.C."/>
            <person name="Eom M.K."/>
            <person name="Kim J.-S."/>
            <person name="Kang S.W."/>
            <person name="Sin Y."/>
            <person name="Lee J.-S."/>
        </authorList>
    </citation>
    <scope>NUCLEOTIDE SEQUENCE [LARGE SCALE GENOMIC DNA]</scope>
    <source>
        <strain evidence="10 11">B3-10</strain>
    </source>
</reference>
<evidence type="ECO:0000256" key="7">
    <source>
        <dbReference type="SAM" id="Phobius"/>
    </source>
</evidence>
<feature type="transmembrane region" description="Helical" evidence="7">
    <location>
        <begin position="325"/>
        <end position="348"/>
    </location>
</feature>
<dbReference type="OrthoDB" id="1522724at2"/>
<feature type="transmembrane region" description="Helical" evidence="7">
    <location>
        <begin position="272"/>
        <end position="298"/>
    </location>
</feature>
<gene>
    <name evidence="10" type="ORF">E0W69_013090</name>
</gene>
<dbReference type="GO" id="GO:0098797">
    <property type="term" value="C:plasma membrane protein complex"/>
    <property type="evidence" value="ECO:0007669"/>
    <property type="project" value="TreeGrafter"/>
</dbReference>
<keyword evidence="5 7" id="KW-1133">Transmembrane helix</keyword>
<dbReference type="KEGG" id="arac:E0W69_013090"/>
<keyword evidence="11" id="KW-1185">Reference proteome</keyword>
<comment type="subcellular location">
    <subcellularLocation>
        <location evidence="1">Cell membrane</location>
        <topology evidence="1">Multi-pass membrane protein</topology>
    </subcellularLocation>
</comment>
<dbReference type="Proteomes" id="UP000292424">
    <property type="component" value="Chromosome"/>
</dbReference>
<evidence type="ECO:0000256" key="2">
    <source>
        <dbReference type="ARBA" id="ARBA00005236"/>
    </source>
</evidence>
<evidence type="ECO:0000256" key="4">
    <source>
        <dbReference type="ARBA" id="ARBA00022692"/>
    </source>
</evidence>
<organism evidence="10 11">
    <name type="scientific">Rhizosphaericola mali</name>
    <dbReference type="NCBI Taxonomy" id="2545455"/>
    <lineage>
        <taxon>Bacteria</taxon>
        <taxon>Pseudomonadati</taxon>
        <taxon>Bacteroidota</taxon>
        <taxon>Chitinophagia</taxon>
        <taxon>Chitinophagales</taxon>
        <taxon>Chitinophagaceae</taxon>
        <taxon>Rhizosphaericola</taxon>
    </lineage>
</organism>
<name>A0A5P2G176_9BACT</name>
<evidence type="ECO:0000313" key="10">
    <source>
        <dbReference type="EMBL" id="QES89556.1"/>
    </source>
</evidence>
<dbReference type="InterPro" id="IPR051447">
    <property type="entry name" value="Lipoprotein-release_system"/>
</dbReference>
<dbReference type="RefSeq" id="WP_131330499.1">
    <property type="nucleotide sequence ID" value="NZ_CP044016.1"/>
</dbReference>
<dbReference type="PANTHER" id="PTHR30489:SF0">
    <property type="entry name" value="LIPOPROTEIN-RELEASING SYSTEM TRANSMEMBRANE PROTEIN LOLE"/>
    <property type="match status" value="1"/>
</dbReference>
<dbReference type="Pfam" id="PF12704">
    <property type="entry name" value="MacB_PCD"/>
    <property type="match status" value="1"/>
</dbReference>
<evidence type="ECO:0000259" key="8">
    <source>
        <dbReference type="Pfam" id="PF02687"/>
    </source>
</evidence>
<accession>A0A5P2G176</accession>
<dbReference type="PANTHER" id="PTHR30489">
    <property type="entry name" value="LIPOPROTEIN-RELEASING SYSTEM TRANSMEMBRANE PROTEIN LOLE"/>
    <property type="match status" value="1"/>
</dbReference>
<evidence type="ECO:0000313" key="11">
    <source>
        <dbReference type="Proteomes" id="UP000292424"/>
    </source>
</evidence>
<evidence type="ECO:0000256" key="5">
    <source>
        <dbReference type="ARBA" id="ARBA00022989"/>
    </source>
</evidence>
<dbReference type="InterPro" id="IPR025857">
    <property type="entry name" value="MacB_PCD"/>
</dbReference>